<feature type="transmembrane region" description="Helical" evidence="1">
    <location>
        <begin position="443"/>
        <end position="464"/>
    </location>
</feature>
<accession>A0A4R2HPH4</accession>
<dbReference type="InterPro" id="IPR007111">
    <property type="entry name" value="NACHT_NTPase"/>
</dbReference>
<dbReference type="OrthoDB" id="419058at2"/>
<dbReference type="Gene3D" id="3.40.50.300">
    <property type="entry name" value="P-loop containing nucleotide triphosphate hydrolases"/>
    <property type="match status" value="1"/>
</dbReference>
<feature type="transmembrane region" description="Helical" evidence="1">
    <location>
        <begin position="509"/>
        <end position="527"/>
    </location>
</feature>
<feature type="transmembrane region" description="Helical" evidence="1">
    <location>
        <begin position="413"/>
        <end position="431"/>
    </location>
</feature>
<evidence type="ECO:0000259" key="2">
    <source>
        <dbReference type="PROSITE" id="PS50837"/>
    </source>
</evidence>
<dbReference type="Proteomes" id="UP000294508">
    <property type="component" value="Unassembled WGS sequence"/>
</dbReference>
<proteinExistence type="predicted"/>
<gene>
    <name evidence="3" type="ORF">EV652_10363</name>
</gene>
<keyword evidence="1" id="KW-0812">Transmembrane</keyword>
<evidence type="ECO:0000313" key="3">
    <source>
        <dbReference type="EMBL" id="TCO33064.1"/>
    </source>
</evidence>
<protein>
    <submittedName>
        <fullName evidence="3">NACHT domain-containing protein</fullName>
    </submittedName>
</protein>
<dbReference type="AlphaFoldDB" id="A0A4R2HPH4"/>
<dbReference type="PROSITE" id="PS50837">
    <property type="entry name" value="NACHT"/>
    <property type="match status" value="1"/>
</dbReference>
<reference evidence="3 4" key="1">
    <citation type="journal article" date="2015" name="Stand. Genomic Sci.">
        <title>Genomic Encyclopedia of Bacterial and Archaeal Type Strains, Phase III: the genomes of soil and plant-associated and newly described type strains.</title>
        <authorList>
            <person name="Whitman W.B."/>
            <person name="Woyke T."/>
            <person name="Klenk H.P."/>
            <person name="Zhou Y."/>
            <person name="Lilburn T.G."/>
            <person name="Beck B.J."/>
            <person name="De Vos P."/>
            <person name="Vandamme P."/>
            <person name="Eisen J.A."/>
            <person name="Garrity G."/>
            <person name="Hugenholtz P."/>
            <person name="Kyrpides N.C."/>
        </authorList>
    </citation>
    <scope>NUCLEOTIDE SEQUENCE [LARGE SCALE GENOMIC DNA]</scope>
    <source>
        <strain evidence="3 4">VKM Ac-2572</strain>
    </source>
</reference>
<dbReference type="SUPFAM" id="SSF52540">
    <property type="entry name" value="P-loop containing nucleoside triphosphate hydrolases"/>
    <property type="match status" value="2"/>
</dbReference>
<dbReference type="Pfam" id="PF05729">
    <property type="entry name" value="NACHT"/>
    <property type="match status" value="1"/>
</dbReference>
<feature type="transmembrane region" description="Helical" evidence="1">
    <location>
        <begin position="12"/>
        <end position="32"/>
    </location>
</feature>
<feature type="transmembrane region" description="Helical" evidence="1">
    <location>
        <begin position="547"/>
        <end position="565"/>
    </location>
</feature>
<dbReference type="EMBL" id="SLWN01000003">
    <property type="protein sequence ID" value="TCO33064.1"/>
    <property type="molecule type" value="Genomic_DNA"/>
</dbReference>
<comment type="caution">
    <text evidence="3">The sequence shown here is derived from an EMBL/GenBank/DDBJ whole genome shotgun (WGS) entry which is preliminary data.</text>
</comment>
<keyword evidence="1" id="KW-0472">Membrane</keyword>
<dbReference type="InterPro" id="IPR027417">
    <property type="entry name" value="P-loop_NTPase"/>
</dbReference>
<name>A0A4R2HPH4_9ACTN</name>
<keyword evidence="1" id="KW-1133">Transmembrane helix</keyword>
<organism evidence="3 4">
    <name type="scientific">Kribbella steppae</name>
    <dbReference type="NCBI Taxonomy" id="2512223"/>
    <lineage>
        <taxon>Bacteria</taxon>
        <taxon>Bacillati</taxon>
        <taxon>Actinomycetota</taxon>
        <taxon>Actinomycetes</taxon>
        <taxon>Propionibacteriales</taxon>
        <taxon>Kribbellaceae</taxon>
        <taxon>Kribbella</taxon>
    </lineage>
</organism>
<feature type="transmembrane region" description="Helical" evidence="1">
    <location>
        <begin position="485"/>
        <end position="503"/>
    </location>
</feature>
<feature type="domain" description="NACHT" evidence="2">
    <location>
        <begin position="105"/>
        <end position="240"/>
    </location>
</feature>
<sequence>MEFGDVDPLSAAIGFAALLVAIPGMVVVMRGWRRQHLDTAVLTEQLAGEVGKREDRARLQLLGDPSRTIDLRFDFRPAPAHNAAGAAPKSRLGEVAAYYWELQPRRMVITGAPGAGKTVLAIELIMALLANRMPGDPVPIRLTASSWDLNAGPSMQPSAATQQMKNWVTAHLVEAYRLPQRAAQALVDAGRVLPVVDGLDELDPTDRPGYASRAGQALQVFNSYQRYSNRAELIVTCRSGHYQALTDDLAWVQDAARVEIRPVSGVQARKFITARAVDAKRWQTVLETIKRGHPLTFGLDTPWRLALALTVYEQRDKKTGRFLRNPDELTNTRLGTSDAVRDHLLESFIPAAFRNAGDQSLDPAQAHRWLAVIASYLNHNTTSGRGVGGRQLSGTDIVLHELWPLAGVRRPRMVFPALLAVAWLVGFPIMLSPLSTEFSADLVLALGLPFLIAFLLGCLSYSEIWPKPHRLVLTRLHTAHGRREFAVGLAVGLVAGLVAGLVLGLVAGVGLAGGLAGGLIWGLVLGLEEEADLGTPEPRSMVRDDLVIGLVLGLAFTTAIVIAIADWTGLGWFALGVAVGTGLAGGLTFGLAGWRYVALLLCTRRRGEHWLPWRLGQFLDACYRAGIVRIASTGYQFRHRELQDYLAHHPLPAADPSSDGIQTGGQSSHH</sequence>
<evidence type="ECO:0000256" key="1">
    <source>
        <dbReference type="SAM" id="Phobius"/>
    </source>
</evidence>
<evidence type="ECO:0000313" key="4">
    <source>
        <dbReference type="Proteomes" id="UP000294508"/>
    </source>
</evidence>
<feature type="transmembrane region" description="Helical" evidence="1">
    <location>
        <begin position="571"/>
        <end position="597"/>
    </location>
</feature>
<keyword evidence="4" id="KW-1185">Reference proteome</keyword>
<dbReference type="RefSeq" id="WP_158441123.1">
    <property type="nucleotide sequence ID" value="NZ_SLWN01000003.1"/>
</dbReference>